<evidence type="ECO:0008006" key="4">
    <source>
        <dbReference type="Google" id="ProtNLM"/>
    </source>
</evidence>
<keyword evidence="3" id="KW-1185">Reference proteome</keyword>
<reference evidence="3" key="1">
    <citation type="submission" date="2018-09" db="EMBL/GenBank/DDBJ databases">
        <title>Chryseolinea sp. KIS68-18 isolated from soil.</title>
        <authorList>
            <person name="Weon H.-Y."/>
            <person name="Kwon S.-W."/>
            <person name="Lee S.A."/>
        </authorList>
    </citation>
    <scope>NUCLEOTIDE SEQUENCE [LARGE SCALE GENOMIC DNA]</scope>
    <source>
        <strain evidence="3">KIS68-18</strain>
    </source>
</reference>
<dbReference type="SUPFAM" id="SSF82171">
    <property type="entry name" value="DPP6 N-terminal domain-like"/>
    <property type="match status" value="1"/>
</dbReference>
<sequence length="343" mass="38144">MQHSSIGCILGFGIMLYLNQKAMRYFLTFLSIALIYSSIDAQPKSYAQAGALLQPRIFGEGVVSTGDYESHPAFSPGGDTLYFVKSGPDISKWTICVSYYKNGAWAAPSIAPFSGQYMDADPFFTKDGKTLYFISNRPLKAGDPAKADMDIWKMERTKMGWSEPVRMEAPVNSDKSEYYPTLTDKGTLYFGSRRDGGLGGSDIFRSVLVDGKYQQPENLGEAINTPGSEYEPFIFPDEKILIFLAARPDHLDNADLYVSYNENGKWTPAERLPEPFNSGVTEFSPKVSRDGKYFFFASSRNRNPATTAKPETATEMDKRLHSAGNGLSDIYQVDLSALNLRKP</sequence>
<organism evidence="2 3">
    <name type="scientific">Chryseolinea soli</name>
    <dbReference type="NCBI Taxonomy" id="2321403"/>
    <lineage>
        <taxon>Bacteria</taxon>
        <taxon>Pseudomonadati</taxon>
        <taxon>Bacteroidota</taxon>
        <taxon>Cytophagia</taxon>
        <taxon>Cytophagales</taxon>
        <taxon>Fulvivirgaceae</taxon>
        <taxon>Chryseolinea</taxon>
    </lineage>
</organism>
<proteinExistence type="inferred from homology"/>
<comment type="similarity">
    <text evidence="1">Belongs to the TolB family.</text>
</comment>
<evidence type="ECO:0000256" key="1">
    <source>
        <dbReference type="ARBA" id="ARBA00009820"/>
    </source>
</evidence>
<accession>A0A385SW11</accession>
<dbReference type="AlphaFoldDB" id="A0A385SW11"/>
<dbReference type="PANTHER" id="PTHR36842:SF1">
    <property type="entry name" value="PROTEIN TOLB"/>
    <property type="match status" value="1"/>
</dbReference>
<dbReference type="Pfam" id="PF07676">
    <property type="entry name" value="PD40"/>
    <property type="match status" value="5"/>
</dbReference>
<dbReference type="PANTHER" id="PTHR36842">
    <property type="entry name" value="PROTEIN TOLB HOMOLOG"/>
    <property type="match status" value="1"/>
</dbReference>
<dbReference type="KEGG" id="chk:D4L85_28890"/>
<evidence type="ECO:0000313" key="2">
    <source>
        <dbReference type="EMBL" id="AYB34347.1"/>
    </source>
</evidence>
<dbReference type="Proteomes" id="UP000266183">
    <property type="component" value="Chromosome"/>
</dbReference>
<gene>
    <name evidence="2" type="ORF">D4L85_28890</name>
</gene>
<dbReference type="EMBL" id="CP032382">
    <property type="protein sequence ID" value="AYB34347.1"/>
    <property type="molecule type" value="Genomic_DNA"/>
</dbReference>
<dbReference type="InterPro" id="IPR011042">
    <property type="entry name" value="6-blade_b-propeller_TolB-like"/>
</dbReference>
<protein>
    <recommendedName>
        <fullName evidence="4">WD40 repeat protein</fullName>
    </recommendedName>
</protein>
<dbReference type="InterPro" id="IPR011659">
    <property type="entry name" value="WD40"/>
</dbReference>
<name>A0A385SW11_9BACT</name>
<evidence type="ECO:0000313" key="3">
    <source>
        <dbReference type="Proteomes" id="UP000266183"/>
    </source>
</evidence>
<dbReference type="Gene3D" id="2.120.10.30">
    <property type="entry name" value="TolB, C-terminal domain"/>
    <property type="match status" value="1"/>
</dbReference>